<protein>
    <submittedName>
        <fullName evidence="1">Uncharacterized protein</fullName>
    </submittedName>
</protein>
<evidence type="ECO:0000313" key="1">
    <source>
        <dbReference type="EMBL" id="EQD36953.1"/>
    </source>
</evidence>
<reference evidence="1" key="1">
    <citation type="submission" date="2013-08" db="EMBL/GenBank/DDBJ databases">
        <authorList>
            <person name="Mendez C."/>
            <person name="Richter M."/>
            <person name="Ferrer M."/>
            <person name="Sanchez J."/>
        </authorList>
    </citation>
    <scope>NUCLEOTIDE SEQUENCE</scope>
</reference>
<dbReference type="EMBL" id="AUZZ01008624">
    <property type="protein sequence ID" value="EQD36953.1"/>
    <property type="molecule type" value="Genomic_DNA"/>
</dbReference>
<proteinExistence type="predicted"/>
<dbReference type="AlphaFoldDB" id="T0YV95"/>
<name>T0YV95_9ZZZZ</name>
<sequence length="117" mass="13590">MVDVKYSPIKELIIYEAYKMPINDIVLRRVRQNSVPPLMWCDGILYFYVTNADSEVFDSEFTSGKFHWLEVYYAEMPVFKPVIEVDSAQFGGIKMNVIDNSLMPLHKSFAAWAKKRG</sequence>
<comment type="caution">
    <text evidence="1">The sequence shown here is derived from an EMBL/GenBank/DDBJ whole genome shotgun (WGS) entry which is preliminary data.</text>
</comment>
<organism evidence="1">
    <name type="scientific">mine drainage metagenome</name>
    <dbReference type="NCBI Taxonomy" id="410659"/>
    <lineage>
        <taxon>unclassified sequences</taxon>
        <taxon>metagenomes</taxon>
        <taxon>ecological metagenomes</taxon>
    </lineage>
</organism>
<reference evidence="1" key="2">
    <citation type="journal article" date="2014" name="ISME J.">
        <title>Microbial stratification in low pH oxic and suboxic macroscopic growths along an acid mine drainage.</title>
        <authorList>
            <person name="Mendez-Garcia C."/>
            <person name="Mesa V."/>
            <person name="Sprenger R.R."/>
            <person name="Richter M."/>
            <person name="Diez M.S."/>
            <person name="Solano J."/>
            <person name="Bargiela R."/>
            <person name="Golyshina O.V."/>
            <person name="Manteca A."/>
            <person name="Ramos J.L."/>
            <person name="Gallego J.R."/>
            <person name="Llorente I."/>
            <person name="Martins Dos Santos V.A."/>
            <person name="Jensen O.N."/>
            <person name="Pelaez A.I."/>
            <person name="Sanchez J."/>
            <person name="Ferrer M."/>
        </authorList>
    </citation>
    <scope>NUCLEOTIDE SEQUENCE</scope>
</reference>
<accession>T0YV95</accession>
<gene>
    <name evidence="1" type="ORF">B2A_11948</name>
</gene>